<dbReference type="PANTHER" id="PTHR11461">
    <property type="entry name" value="SERINE PROTEASE INHIBITOR, SERPIN"/>
    <property type="match status" value="1"/>
</dbReference>
<feature type="domain" description="Serpin" evidence="2">
    <location>
        <begin position="19"/>
        <end position="241"/>
    </location>
</feature>
<dbReference type="WBParaSite" id="nRc.2.0.1.t28113-RA">
    <property type="protein sequence ID" value="nRc.2.0.1.t28113-RA"/>
    <property type="gene ID" value="nRc.2.0.1.g28113"/>
</dbReference>
<organism evidence="3 4">
    <name type="scientific">Romanomermis culicivorax</name>
    <name type="common">Nematode worm</name>
    <dbReference type="NCBI Taxonomy" id="13658"/>
    <lineage>
        <taxon>Eukaryota</taxon>
        <taxon>Metazoa</taxon>
        <taxon>Ecdysozoa</taxon>
        <taxon>Nematoda</taxon>
        <taxon>Enoplea</taxon>
        <taxon>Dorylaimia</taxon>
        <taxon>Mermithida</taxon>
        <taxon>Mermithoidea</taxon>
        <taxon>Mermithidae</taxon>
        <taxon>Romanomermis</taxon>
    </lineage>
</organism>
<dbReference type="Pfam" id="PF00079">
    <property type="entry name" value="Serpin"/>
    <property type="match status" value="1"/>
</dbReference>
<dbReference type="InterPro" id="IPR023796">
    <property type="entry name" value="Serpin_dom"/>
</dbReference>
<evidence type="ECO:0000313" key="3">
    <source>
        <dbReference type="Proteomes" id="UP000887565"/>
    </source>
</evidence>
<dbReference type="InterPro" id="IPR042178">
    <property type="entry name" value="Serpin_sf_1"/>
</dbReference>
<dbReference type="Proteomes" id="UP000887565">
    <property type="component" value="Unplaced"/>
</dbReference>
<dbReference type="Gene3D" id="2.30.39.10">
    <property type="entry name" value="Alpha-1-antitrypsin, domain 1"/>
    <property type="match status" value="1"/>
</dbReference>
<dbReference type="PANTHER" id="PTHR11461:SF211">
    <property type="entry name" value="GH10112P-RELATED"/>
    <property type="match status" value="1"/>
</dbReference>
<reference evidence="4" key="1">
    <citation type="submission" date="2022-11" db="UniProtKB">
        <authorList>
            <consortium name="WormBaseParasite"/>
        </authorList>
    </citation>
    <scope>IDENTIFICATION</scope>
</reference>
<protein>
    <submittedName>
        <fullName evidence="4">Serpin domain-containing protein</fullName>
    </submittedName>
</protein>
<evidence type="ECO:0000313" key="4">
    <source>
        <dbReference type="WBParaSite" id="nRc.2.0.1.t28113-RA"/>
    </source>
</evidence>
<accession>A0A915JPT8</accession>
<dbReference type="Gene3D" id="3.30.497.10">
    <property type="entry name" value="Antithrombin, subunit I, domain 2"/>
    <property type="match status" value="1"/>
</dbReference>
<comment type="similarity">
    <text evidence="1">Belongs to the serpin family.</text>
</comment>
<name>A0A915JPT8_ROMCU</name>
<dbReference type="GO" id="GO:0004867">
    <property type="term" value="F:serine-type endopeptidase inhibitor activity"/>
    <property type="evidence" value="ECO:0007669"/>
    <property type="project" value="InterPro"/>
</dbReference>
<proteinExistence type="inferred from homology"/>
<dbReference type="AlphaFoldDB" id="A0A915JPT8"/>
<dbReference type="InterPro" id="IPR042185">
    <property type="entry name" value="Serpin_sf_2"/>
</dbReference>
<keyword evidence="3" id="KW-1185">Reference proteome</keyword>
<dbReference type="InterPro" id="IPR036186">
    <property type="entry name" value="Serpin_sf"/>
</dbReference>
<evidence type="ECO:0000259" key="2">
    <source>
        <dbReference type="Pfam" id="PF00079"/>
    </source>
</evidence>
<sequence>QRETRVQRPIRLTNIPLANKLHNAANPGDKNYIVSSYTIQLALSMLYFGTNLKSPTAEQIKKYGFDLGNHHAKSGAYFRSLVDSLTADSSDPDEYGTVLKAQLFMAINKRFSVAPTYVDAIRRFSKNASSVITDDFGKDGQEVIDMINNRISNLTDGMIENFLPPGSLNSDTVLSLISAIYLGAAWDGRKPFMPSPPWEPMAFRLESGKLKNMTWFKGTVEVPYLERDEFQLIKLPLVGDNHRKFGIMLYCL</sequence>
<dbReference type="SUPFAM" id="SSF56574">
    <property type="entry name" value="Serpins"/>
    <property type="match status" value="1"/>
</dbReference>
<dbReference type="InterPro" id="IPR000215">
    <property type="entry name" value="Serpin_fam"/>
</dbReference>
<dbReference type="GO" id="GO:0005615">
    <property type="term" value="C:extracellular space"/>
    <property type="evidence" value="ECO:0007669"/>
    <property type="project" value="InterPro"/>
</dbReference>
<evidence type="ECO:0000256" key="1">
    <source>
        <dbReference type="ARBA" id="ARBA00009500"/>
    </source>
</evidence>